<dbReference type="Pfam" id="PF13837">
    <property type="entry name" value="Myb_DNA-bind_4"/>
    <property type="match status" value="1"/>
</dbReference>
<feature type="compositionally biased region" description="Acidic residues" evidence="1">
    <location>
        <begin position="214"/>
        <end position="231"/>
    </location>
</feature>
<sequence length="312" mass="35524">MEEGTTSGSRRTRSQVAPDWALKDCLILVNEIAAVEADCSNALSSFQKWTMISENCNALDVHRTLNQCRRKWDSLVSDYNQIKRWESQGQGSGHSYWSLSTEKRKRLNLPRNVGKELFEAINAVVMIQEHKAETEPDSDPEAEEGCDVLDVTTELGSKRPRQRTVVVMKENPPHKSKTEEEPRRNRVPENIRDQRAKANLQNKTVEEKKPVEEISTDEEEEEEEETMSIEEEEEAMNIEEEVKAMEAKLGEKADLIHAIVGRNLAKGSETGDDIGIDDKMKFARHQGDELIVCLSEIVNTLNKLHEVPQEIE</sequence>
<dbReference type="AlphaFoldDB" id="A0AAU9SZT2"/>
<evidence type="ECO:0000256" key="1">
    <source>
        <dbReference type="SAM" id="MobiDB-lite"/>
    </source>
</evidence>
<accession>A0AAU9SZT2</accession>
<dbReference type="Gene3D" id="1.10.10.60">
    <property type="entry name" value="Homeodomain-like"/>
    <property type="match status" value="1"/>
</dbReference>
<reference evidence="3 4" key="1">
    <citation type="submission" date="2022-03" db="EMBL/GenBank/DDBJ databases">
        <authorList>
            <person name="Nunn A."/>
            <person name="Chopra R."/>
            <person name="Nunn A."/>
            <person name="Contreras Garrido A."/>
        </authorList>
    </citation>
    <scope>NUCLEOTIDE SEQUENCE [LARGE SCALE GENOMIC DNA]</scope>
</reference>
<dbReference type="PROSITE" id="PS50090">
    <property type="entry name" value="MYB_LIKE"/>
    <property type="match status" value="1"/>
</dbReference>
<dbReference type="InterPro" id="IPR001005">
    <property type="entry name" value="SANT/Myb"/>
</dbReference>
<dbReference type="PANTHER" id="PTHR33492">
    <property type="entry name" value="OSJNBA0043A12.37 PROTEIN-RELATED"/>
    <property type="match status" value="1"/>
</dbReference>
<organism evidence="3 4">
    <name type="scientific">Thlaspi arvense</name>
    <name type="common">Field penny-cress</name>
    <dbReference type="NCBI Taxonomy" id="13288"/>
    <lineage>
        <taxon>Eukaryota</taxon>
        <taxon>Viridiplantae</taxon>
        <taxon>Streptophyta</taxon>
        <taxon>Embryophyta</taxon>
        <taxon>Tracheophyta</taxon>
        <taxon>Spermatophyta</taxon>
        <taxon>Magnoliopsida</taxon>
        <taxon>eudicotyledons</taxon>
        <taxon>Gunneridae</taxon>
        <taxon>Pentapetalae</taxon>
        <taxon>rosids</taxon>
        <taxon>malvids</taxon>
        <taxon>Brassicales</taxon>
        <taxon>Brassicaceae</taxon>
        <taxon>Thlaspideae</taxon>
        <taxon>Thlaspi</taxon>
    </lineage>
</organism>
<dbReference type="InterPro" id="IPR044822">
    <property type="entry name" value="Myb_DNA-bind_4"/>
</dbReference>
<evidence type="ECO:0000313" key="3">
    <source>
        <dbReference type="EMBL" id="CAH2077385.1"/>
    </source>
</evidence>
<gene>
    <name evidence="3" type="ORF">TAV2_LOCUS24904</name>
</gene>
<name>A0AAU9SZT2_THLAR</name>
<dbReference type="PANTHER" id="PTHR33492:SF4">
    <property type="entry name" value="OS02G0174300 PROTEIN"/>
    <property type="match status" value="1"/>
</dbReference>
<proteinExistence type="predicted"/>
<protein>
    <recommendedName>
        <fullName evidence="2">Myb-like domain-containing protein</fullName>
    </recommendedName>
</protein>
<keyword evidence="4" id="KW-1185">Reference proteome</keyword>
<feature type="domain" description="Myb-like" evidence="2">
    <location>
        <begin position="20"/>
        <end position="76"/>
    </location>
</feature>
<evidence type="ECO:0000313" key="4">
    <source>
        <dbReference type="Proteomes" id="UP000836841"/>
    </source>
</evidence>
<dbReference type="Proteomes" id="UP000836841">
    <property type="component" value="Chromosome 7"/>
</dbReference>
<feature type="compositionally biased region" description="Basic and acidic residues" evidence="1">
    <location>
        <begin position="171"/>
        <end position="196"/>
    </location>
</feature>
<evidence type="ECO:0000259" key="2">
    <source>
        <dbReference type="PROSITE" id="PS50090"/>
    </source>
</evidence>
<dbReference type="EMBL" id="OU466863">
    <property type="protein sequence ID" value="CAH2077385.1"/>
    <property type="molecule type" value="Genomic_DNA"/>
</dbReference>
<feature type="region of interest" description="Disordered" evidence="1">
    <location>
        <begin position="168"/>
        <end position="231"/>
    </location>
</feature>